<dbReference type="Pfam" id="PF13495">
    <property type="entry name" value="Phage_int_SAM_4"/>
    <property type="match status" value="1"/>
</dbReference>
<dbReference type="Gene3D" id="1.10.150.130">
    <property type="match status" value="1"/>
</dbReference>
<keyword evidence="1" id="KW-0229">DNA integration</keyword>
<evidence type="ECO:0000256" key="1">
    <source>
        <dbReference type="ARBA" id="ARBA00022908"/>
    </source>
</evidence>
<dbReference type="PANTHER" id="PTHR30349:SF41">
    <property type="entry name" value="INTEGRASE_RECOMBINASE PROTEIN MJ0367-RELATED"/>
    <property type="match status" value="1"/>
</dbReference>
<dbReference type="GO" id="GO:0006310">
    <property type="term" value="P:DNA recombination"/>
    <property type="evidence" value="ECO:0007669"/>
    <property type="project" value="UniProtKB-KW"/>
</dbReference>
<evidence type="ECO:0008006" key="7">
    <source>
        <dbReference type="Google" id="ProtNLM"/>
    </source>
</evidence>
<feature type="non-terminal residue" evidence="6">
    <location>
        <position position="199"/>
    </location>
</feature>
<dbReference type="GO" id="GO:0015074">
    <property type="term" value="P:DNA integration"/>
    <property type="evidence" value="ECO:0007669"/>
    <property type="project" value="UniProtKB-KW"/>
</dbReference>
<comment type="caution">
    <text evidence="6">The sequence shown here is derived from an EMBL/GenBank/DDBJ whole genome shotgun (WGS) entry which is preliminary data.</text>
</comment>
<name>X1TK34_9ZZZZ</name>
<dbReference type="InterPro" id="IPR013762">
    <property type="entry name" value="Integrase-like_cat_sf"/>
</dbReference>
<gene>
    <name evidence="6" type="ORF">S12H4_43143</name>
</gene>
<dbReference type="Pfam" id="PF00589">
    <property type="entry name" value="Phage_integrase"/>
    <property type="match status" value="1"/>
</dbReference>
<reference evidence="6" key="1">
    <citation type="journal article" date="2014" name="Front. Microbiol.">
        <title>High frequency of phylogenetically diverse reductive dehalogenase-homologous genes in deep subseafloor sedimentary metagenomes.</title>
        <authorList>
            <person name="Kawai M."/>
            <person name="Futagami T."/>
            <person name="Toyoda A."/>
            <person name="Takaki Y."/>
            <person name="Nishi S."/>
            <person name="Hori S."/>
            <person name="Arai W."/>
            <person name="Tsubouchi T."/>
            <person name="Morono Y."/>
            <person name="Uchiyama I."/>
            <person name="Ito T."/>
            <person name="Fujiyama A."/>
            <person name="Inagaki F."/>
            <person name="Takami H."/>
        </authorList>
    </citation>
    <scope>NUCLEOTIDE SEQUENCE</scope>
    <source>
        <strain evidence="6">Expedition CK06-06</strain>
    </source>
</reference>
<dbReference type="SUPFAM" id="SSF56349">
    <property type="entry name" value="DNA breaking-rejoining enzymes"/>
    <property type="match status" value="1"/>
</dbReference>
<keyword evidence="3" id="KW-0233">DNA recombination</keyword>
<dbReference type="InterPro" id="IPR002104">
    <property type="entry name" value="Integrase_catalytic"/>
</dbReference>
<evidence type="ECO:0000313" key="6">
    <source>
        <dbReference type="EMBL" id="GAJ05619.1"/>
    </source>
</evidence>
<dbReference type="GO" id="GO:0003677">
    <property type="term" value="F:DNA binding"/>
    <property type="evidence" value="ECO:0007669"/>
    <property type="project" value="UniProtKB-KW"/>
</dbReference>
<protein>
    <recommendedName>
        <fullName evidence="7">Tyr recombinase domain-containing protein</fullName>
    </recommendedName>
</protein>
<feature type="domain" description="Core-binding (CB)" evidence="5">
    <location>
        <begin position="1"/>
        <end position="100"/>
    </location>
</feature>
<proteinExistence type="predicted"/>
<dbReference type="EMBL" id="BARW01026453">
    <property type="protein sequence ID" value="GAJ05619.1"/>
    <property type="molecule type" value="Genomic_DNA"/>
</dbReference>
<feature type="domain" description="Tyr recombinase" evidence="4">
    <location>
        <begin position="121"/>
        <end position="199"/>
    </location>
</feature>
<evidence type="ECO:0000259" key="4">
    <source>
        <dbReference type="PROSITE" id="PS51898"/>
    </source>
</evidence>
<dbReference type="AlphaFoldDB" id="X1TK34"/>
<evidence type="ECO:0000256" key="3">
    <source>
        <dbReference type="ARBA" id="ARBA00023172"/>
    </source>
</evidence>
<evidence type="ECO:0000256" key="2">
    <source>
        <dbReference type="ARBA" id="ARBA00023125"/>
    </source>
</evidence>
<dbReference type="InterPro" id="IPR004107">
    <property type="entry name" value="Integrase_SAM-like_N"/>
</dbReference>
<organism evidence="6">
    <name type="scientific">marine sediment metagenome</name>
    <dbReference type="NCBI Taxonomy" id="412755"/>
    <lineage>
        <taxon>unclassified sequences</taxon>
        <taxon>metagenomes</taxon>
        <taxon>ecological metagenomes</taxon>
    </lineage>
</organism>
<dbReference type="InterPro" id="IPR044068">
    <property type="entry name" value="CB"/>
</dbReference>
<dbReference type="Gene3D" id="1.10.443.10">
    <property type="entry name" value="Intergrase catalytic core"/>
    <property type="match status" value="1"/>
</dbReference>
<evidence type="ECO:0000259" key="5">
    <source>
        <dbReference type="PROSITE" id="PS51900"/>
    </source>
</evidence>
<dbReference type="InterPro" id="IPR011010">
    <property type="entry name" value="DNA_brk_join_enz"/>
</dbReference>
<dbReference type="InterPro" id="IPR010998">
    <property type="entry name" value="Integrase_recombinase_N"/>
</dbReference>
<sequence>MKNSVLELENLIQGFKFCCQTEGKSPKTIDWYTTFLYKFLAFLQFSNFATDAAQINKEVIRAFILYLQVEAKTPRSKKPLSPATVQGYVRTLKSFFSWVVREEYLSDSPTVKIPVPKAPLKVINTFTHEQIGKLAQACYSSNGNSCRNLTILLLLLDSGIRVSELVNINLEDVNLAEGWIKIKIAKGGKERVVPVGSVV</sequence>
<dbReference type="PROSITE" id="PS51900">
    <property type="entry name" value="CB"/>
    <property type="match status" value="1"/>
</dbReference>
<accession>X1TK34</accession>
<dbReference type="InterPro" id="IPR050090">
    <property type="entry name" value="Tyrosine_recombinase_XerCD"/>
</dbReference>
<dbReference type="PANTHER" id="PTHR30349">
    <property type="entry name" value="PHAGE INTEGRASE-RELATED"/>
    <property type="match status" value="1"/>
</dbReference>
<keyword evidence="2" id="KW-0238">DNA-binding</keyword>
<dbReference type="PROSITE" id="PS51898">
    <property type="entry name" value="TYR_RECOMBINASE"/>
    <property type="match status" value="1"/>
</dbReference>